<evidence type="ECO:0000256" key="10">
    <source>
        <dbReference type="RuleBase" id="RU364128"/>
    </source>
</evidence>
<proteinExistence type="inferred from homology"/>
<comment type="subunit">
    <text evidence="10">Homooligomer.</text>
</comment>
<feature type="compositionally biased region" description="Low complexity" evidence="11">
    <location>
        <begin position="43"/>
        <end position="56"/>
    </location>
</feature>
<gene>
    <name evidence="12" type="ORF">CPB83DRAFT_756150</name>
</gene>
<feature type="compositionally biased region" description="Polar residues" evidence="11">
    <location>
        <begin position="89"/>
        <end position="99"/>
    </location>
</feature>
<evidence type="ECO:0000256" key="6">
    <source>
        <dbReference type="ARBA" id="ARBA00023054"/>
    </source>
</evidence>
<dbReference type="Proteomes" id="UP000807306">
    <property type="component" value="Unassembled WGS sequence"/>
</dbReference>
<feature type="transmembrane region" description="Helical" evidence="10">
    <location>
        <begin position="282"/>
        <end position="302"/>
    </location>
</feature>
<protein>
    <recommendedName>
        <fullName evidence="10">Sensitive to high expression protein 9, mitochondrial</fullName>
    </recommendedName>
</protein>
<keyword evidence="3 10" id="KW-0999">Mitochondrion inner membrane</keyword>
<sequence length="426" mass="47357">MLSSSRLKPTQLWRSFSTTKSTRNIQRPSQYDLNLTETIHQAPNSTSTKSSEPSTPDIRLPAPDANTVPILPSSPSISSSASVPLPEPSSVSTLQSTSTRKPESASEHLSEYDPAILKKRLREWTEQVAITLRHRADDFTTRSKTTFSHLGAELNKVTGYEEIEALKKGVSVQEQRIHDSRQAAREAKKAYEAAVLQRADSQREVNDLLQRKSIWTAADVARFTELVPKDHSHQQQEEKTKAAADEAEEIVEKEFAKLMRLILARYHEEQVWSDKIRSASTYGSLAALGLNMLVFIMAILVVEPWKRKRLAQTFEDKIVQLSSENGRKLEESMKILESQIGQQENLITALKGDVLNGVEQMALRVVAPVVVVDELPLKTVNKTDTIRTEPRISHGSLSLSGKNLEVAAVGAGAFVLGILGTMMLTR</sequence>
<keyword evidence="5 10" id="KW-1133">Transmembrane helix</keyword>
<comment type="subcellular location">
    <subcellularLocation>
        <location evidence="10">Mitochondrion inner membrane</location>
        <topology evidence="10">Multi-pass membrane protein</topology>
    </subcellularLocation>
</comment>
<dbReference type="PANTHER" id="PTHR31961:SF3">
    <property type="entry name" value="SENSITIVE TO HIGH EXPRESSION PROTEIN 9, MITOCHONDRIAL"/>
    <property type="match status" value="1"/>
</dbReference>
<reference evidence="12" key="1">
    <citation type="submission" date="2020-11" db="EMBL/GenBank/DDBJ databases">
        <authorList>
            <consortium name="DOE Joint Genome Institute"/>
            <person name="Ahrendt S."/>
            <person name="Riley R."/>
            <person name="Andreopoulos W."/>
            <person name="Labutti K."/>
            <person name="Pangilinan J."/>
            <person name="Ruiz-Duenas F.J."/>
            <person name="Barrasa J.M."/>
            <person name="Sanchez-Garcia M."/>
            <person name="Camarero S."/>
            <person name="Miyauchi S."/>
            <person name="Serrano A."/>
            <person name="Linde D."/>
            <person name="Babiker R."/>
            <person name="Drula E."/>
            <person name="Ayuso-Fernandez I."/>
            <person name="Pacheco R."/>
            <person name="Padilla G."/>
            <person name="Ferreira P."/>
            <person name="Barriuso J."/>
            <person name="Kellner H."/>
            <person name="Castanera R."/>
            <person name="Alfaro M."/>
            <person name="Ramirez L."/>
            <person name="Pisabarro A.G."/>
            <person name="Kuo A."/>
            <person name="Tritt A."/>
            <person name="Lipzen A."/>
            <person name="He G."/>
            <person name="Yan M."/>
            <person name="Ng V."/>
            <person name="Cullen D."/>
            <person name="Martin F."/>
            <person name="Rosso M.-N."/>
            <person name="Henrissat B."/>
            <person name="Hibbett D."/>
            <person name="Martinez A.T."/>
            <person name="Grigoriev I.V."/>
        </authorList>
    </citation>
    <scope>NUCLEOTIDE SEQUENCE</scope>
    <source>
        <strain evidence="12">CBS 506.95</strain>
    </source>
</reference>
<comment type="function">
    <text evidence="9">Required for the maintenance of the structure of the mitochondrial inner membrane. Involved in mitochondrial morphology. Causes growth arrest when highly overexpressed.</text>
</comment>
<keyword evidence="2 10" id="KW-0812">Transmembrane</keyword>
<evidence type="ECO:0000313" key="13">
    <source>
        <dbReference type="Proteomes" id="UP000807306"/>
    </source>
</evidence>
<evidence type="ECO:0000313" key="12">
    <source>
        <dbReference type="EMBL" id="KAF9534515.1"/>
    </source>
</evidence>
<comment type="caution">
    <text evidence="12">The sequence shown here is derived from an EMBL/GenBank/DDBJ whole genome shotgun (WGS) entry which is preliminary data.</text>
</comment>
<keyword evidence="8 10" id="KW-0472">Membrane</keyword>
<evidence type="ECO:0000256" key="2">
    <source>
        <dbReference type="ARBA" id="ARBA00022692"/>
    </source>
</evidence>
<dbReference type="EMBL" id="MU157826">
    <property type="protein sequence ID" value="KAF9534515.1"/>
    <property type="molecule type" value="Genomic_DNA"/>
</dbReference>
<dbReference type="GO" id="GO:0007007">
    <property type="term" value="P:inner mitochondrial membrane organization"/>
    <property type="evidence" value="ECO:0007669"/>
    <property type="project" value="TreeGrafter"/>
</dbReference>
<evidence type="ECO:0000256" key="8">
    <source>
        <dbReference type="ARBA" id="ARBA00023136"/>
    </source>
</evidence>
<keyword evidence="13" id="KW-1185">Reference proteome</keyword>
<keyword evidence="7 10" id="KW-0496">Mitochondrion</keyword>
<name>A0A9P6JWF7_9AGAR</name>
<feature type="region of interest" description="Disordered" evidence="11">
    <location>
        <begin position="1"/>
        <end position="110"/>
    </location>
</feature>
<dbReference type="PANTHER" id="PTHR31961">
    <property type="entry name" value="SENSITIVE TO HIGH EXPRESSION PROTEIN 9, MITOCHONDRIAL"/>
    <property type="match status" value="1"/>
</dbReference>
<organism evidence="12 13">
    <name type="scientific">Crepidotus variabilis</name>
    <dbReference type="NCBI Taxonomy" id="179855"/>
    <lineage>
        <taxon>Eukaryota</taxon>
        <taxon>Fungi</taxon>
        <taxon>Dikarya</taxon>
        <taxon>Basidiomycota</taxon>
        <taxon>Agaricomycotina</taxon>
        <taxon>Agaricomycetes</taxon>
        <taxon>Agaricomycetidae</taxon>
        <taxon>Agaricales</taxon>
        <taxon>Agaricineae</taxon>
        <taxon>Crepidotaceae</taxon>
        <taxon>Crepidotus</taxon>
    </lineage>
</organism>
<feature type="transmembrane region" description="Helical" evidence="10">
    <location>
        <begin position="406"/>
        <end position="424"/>
    </location>
</feature>
<evidence type="ECO:0000256" key="4">
    <source>
        <dbReference type="ARBA" id="ARBA00022946"/>
    </source>
</evidence>
<evidence type="ECO:0000256" key="7">
    <source>
        <dbReference type="ARBA" id="ARBA00023128"/>
    </source>
</evidence>
<evidence type="ECO:0000256" key="1">
    <source>
        <dbReference type="ARBA" id="ARBA00007472"/>
    </source>
</evidence>
<feature type="compositionally biased region" description="Basic and acidic residues" evidence="11">
    <location>
        <begin position="100"/>
        <end position="110"/>
    </location>
</feature>
<feature type="compositionally biased region" description="Polar residues" evidence="11">
    <location>
        <begin position="1"/>
        <end position="42"/>
    </location>
</feature>
<dbReference type="GO" id="GO:0005743">
    <property type="term" value="C:mitochondrial inner membrane"/>
    <property type="evidence" value="ECO:0007669"/>
    <property type="project" value="UniProtKB-SubCell"/>
</dbReference>
<dbReference type="InterPro" id="IPR008839">
    <property type="entry name" value="MDM33_fungi"/>
</dbReference>
<accession>A0A9P6JWF7</accession>
<dbReference type="OrthoDB" id="5595506at2759"/>
<evidence type="ECO:0000256" key="9">
    <source>
        <dbReference type="ARBA" id="ARBA00024807"/>
    </source>
</evidence>
<feature type="compositionally biased region" description="Low complexity" evidence="11">
    <location>
        <begin position="68"/>
        <end position="84"/>
    </location>
</feature>
<dbReference type="AlphaFoldDB" id="A0A9P6JWF7"/>
<evidence type="ECO:0000256" key="3">
    <source>
        <dbReference type="ARBA" id="ARBA00022792"/>
    </source>
</evidence>
<comment type="similarity">
    <text evidence="1 10">Belongs to the SHE9 family.</text>
</comment>
<evidence type="ECO:0000256" key="5">
    <source>
        <dbReference type="ARBA" id="ARBA00022989"/>
    </source>
</evidence>
<keyword evidence="6" id="KW-0175">Coiled coil</keyword>
<dbReference type="Pfam" id="PF05546">
    <property type="entry name" value="She9_MDM33"/>
    <property type="match status" value="1"/>
</dbReference>
<evidence type="ECO:0000256" key="11">
    <source>
        <dbReference type="SAM" id="MobiDB-lite"/>
    </source>
</evidence>
<keyword evidence="4 10" id="KW-0809">Transit peptide</keyword>